<keyword evidence="5 7" id="KW-1133">Transmembrane helix</keyword>
<evidence type="ECO:0000256" key="6">
    <source>
        <dbReference type="ARBA" id="ARBA00023136"/>
    </source>
</evidence>
<dbReference type="Proteomes" id="UP000261080">
    <property type="component" value="Unassembled WGS sequence"/>
</dbReference>
<name>A0A3E3K745_9FIRM</name>
<feature type="domain" description="Type II secretion system protein GspF" evidence="8">
    <location>
        <begin position="12"/>
        <end position="134"/>
    </location>
</feature>
<comment type="subcellular location">
    <subcellularLocation>
        <location evidence="1">Cell membrane</location>
        <topology evidence="1">Multi-pass membrane protein</topology>
    </subcellularLocation>
</comment>
<keyword evidence="10" id="KW-1185">Reference proteome</keyword>
<evidence type="ECO:0000256" key="3">
    <source>
        <dbReference type="ARBA" id="ARBA00022475"/>
    </source>
</evidence>
<feature type="transmembrane region" description="Helical" evidence="7">
    <location>
        <begin position="111"/>
        <end position="133"/>
    </location>
</feature>
<evidence type="ECO:0000256" key="1">
    <source>
        <dbReference type="ARBA" id="ARBA00004651"/>
    </source>
</evidence>
<dbReference type="PANTHER" id="PTHR30012:SF0">
    <property type="entry name" value="TYPE II SECRETION SYSTEM PROTEIN F-RELATED"/>
    <property type="match status" value="1"/>
</dbReference>
<sequence>MKTLSNTELTTFCSQFSLILRSGISSLEGLSIMLEDTPEGDGTVLLKGMIATMEETGSLYEALITSKVFPPYLCSMVQIGEQSGRLDDVMASLSEHYHREEEMARNIKSAVTYPLVMLGMMMVVIFVLIVKVLPVFNEVFRQLGTGLTGISGTILSLGNTISRYAALLVILAVLLATVFLYFAFTAKGRHQIGSFARSFFLTKNLMEKIACSRFASGMYLSLSSGLDTDQSLEMVSRLVEHPVIQAKIKQIQELILEGTSFADAVTKSSIFSGIYTRMVSIGYKTGSMDDVMKQISVQYDEEIDARMTDLVAKLEPTLVAILSIVVGLILLSVMLPLMGIMSNIR</sequence>
<dbReference type="PANTHER" id="PTHR30012">
    <property type="entry name" value="GENERAL SECRETION PATHWAY PROTEIN"/>
    <property type="match status" value="1"/>
</dbReference>
<dbReference type="RefSeq" id="WP_117493217.1">
    <property type="nucleotide sequence ID" value="NZ_QVLX01000001.1"/>
</dbReference>
<dbReference type="PRINTS" id="PR00812">
    <property type="entry name" value="BCTERIALGSPF"/>
</dbReference>
<feature type="domain" description="Type II secretion system protein GspF" evidence="8">
    <location>
        <begin position="217"/>
        <end position="336"/>
    </location>
</feature>
<feature type="transmembrane region" description="Helical" evidence="7">
    <location>
        <begin position="317"/>
        <end position="340"/>
    </location>
</feature>
<dbReference type="Gene3D" id="1.20.81.30">
    <property type="entry name" value="Type II secretion system (T2SS), domain F"/>
    <property type="match status" value="2"/>
</dbReference>
<evidence type="ECO:0000256" key="2">
    <source>
        <dbReference type="ARBA" id="ARBA00005745"/>
    </source>
</evidence>
<evidence type="ECO:0000313" key="9">
    <source>
        <dbReference type="EMBL" id="RGE90248.1"/>
    </source>
</evidence>
<keyword evidence="3" id="KW-1003">Cell membrane</keyword>
<dbReference type="GO" id="GO:0005886">
    <property type="term" value="C:plasma membrane"/>
    <property type="evidence" value="ECO:0007669"/>
    <property type="project" value="UniProtKB-SubCell"/>
</dbReference>
<dbReference type="AlphaFoldDB" id="A0A3E3K745"/>
<organism evidence="9 10">
    <name type="scientific">Sellimonas intestinalis</name>
    <dbReference type="NCBI Taxonomy" id="1653434"/>
    <lineage>
        <taxon>Bacteria</taxon>
        <taxon>Bacillati</taxon>
        <taxon>Bacillota</taxon>
        <taxon>Clostridia</taxon>
        <taxon>Lachnospirales</taxon>
        <taxon>Lachnospiraceae</taxon>
        <taxon>Sellimonas</taxon>
    </lineage>
</organism>
<proteinExistence type="inferred from homology"/>
<dbReference type="InterPro" id="IPR042094">
    <property type="entry name" value="T2SS_GspF_sf"/>
</dbReference>
<evidence type="ECO:0000256" key="4">
    <source>
        <dbReference type="ARBA" id="ARBA00022692"/>
    </source>
</evidence>
<evidence type="ECO:0000259" key="8">
    <source>
        <dbReference type="Pfam" id="PF00482"/>
    </source>
</evidence>
<reference evidence="9 10" key="1">
    <citation type="submission" date="2018-08" db="EMBL/GenBank/DDBJ databases">
        <title>A genome reference for cultivated species of the human gut microbiota.</title>
        <authorList>
            <person name="Zou Y."/>
            <person name="Xue W."/>
            <person name="Luo G."/>
        </authorList>
    </citation>
    <scope>NUCLEOTIDE SEQUENCE [LARGE SCALE GENOMIC DNA]</scope>
    <source>
        <strain evidence="9 10">AF37-2AT</strain>
    </source>
</reference>
<protein>
    <submittedName>
        <fullName evidence="9">Type II secretion system F family protein</fullName>
    </submittedName>
</protein>
<keyword evidence="4 7" id="KW-0812">Transmembrane</keyword>
<dbReference type="OrthoDB" id="1733538at2"/>
<gene>
    <name evidence="9" type="ORF">DW016_03125</name>
</gene>
<comment type="similarity">
    <text evidence="2">Belongs to the GSP F family.</text>
</comment>
<feature type="transmembrane region" description="Helical" evidence="7">
    <location>
        <begin position="164"/>
        <end position="184"/>
    </location>
</feature>
<evidence type="ECO:0000313" key="10">
    <source>
        <dbReference type="Proteomes" id="UP000261080"/>
    </source>
</evidence>
<evidence type="ECO:0000256" key="5">
    <source>
        <dbReference type="ARBA" id="ARBA00022989"/>
    </source>
</evidence>
<dbReference type="InterPro" id="IPR018076">
    <property type="entry name" value="T2SS_GspF_dom"/>
</dbReference>
<dbReference type="Pfam" id="PF00482">
    <property type="entry name" value="T2SSF"/>
    <property type="match status" value="2"/>
</dbReference>
<comment type="caution">
    <text evidence="9">The sequence shown here is derived from an EMBL/GenBank/DDBJ whole genome shotgun (WGS) entry which is preliminary data.</text>
</comment>
<dbReference type="EMBL" id="QVLX01000001">
    <property type="protein sequence ID" value="RGE90248.1"/>
    <property type="molecule type" value="Genomic_DNA"/>
</dbReference>
<evidence type="ECO:0000256" key="7">
    <source>
        <dbReference type="SAM" id="Phobius"/>
    </source>
</evidence>
<keyword evidence="6 7" id="KW-0472">Membrane</keyword>
<dbReference type="InterPro" id="IPR003004">
    <property type="entry name" value="GspF/PilC"/>
</dbReference>
<accession>A0A3E3K745</accession>